<protein>
    <submittedName>
        <fullName evidence="7">Aa_trans domain-containing protein</fullName>
    </submittedName>
</protein>
<comment type="subcellular location">
    <subcellularLocation>
        <location evidence="1">Membrane</location>
    </subcellularLocation>
</comment>
<keyword evidence="4 5" id="KW-0472">Membrane</keyword>
<evidence type="ECO:0000256" key="1">
    <source>
        <dbReference type="ARBA" id="ARBA00004370"/>
    </source>
</evidence>
<evidence type="ECO:0000256" key="3">
    <source>
        <dbReference type="ARBA" id="ARBA00022989"/>
    </source>
</evidence>
<feature type="transmembrane region" description="Helical" evidence="5">
    <location>
        <begin position="78"/>
        <end position="97"/>
    </location>
</feature>
<keyword evidence="3 5" id="KW-1133">Transmembrane helix</keyword>
<dbReference type="EMBL" id="BPLQ01015408">
    <property type="protein sequence ID" value="GIY87885.1"/>
    <property type="molecule type" value="Genomic_DNA"/>
</dbReference>
<evidence type="ECO:0000256" key="5">
    <source>
        <dbReference type="SAM" id="Phobius"/>
    </source>
</evidence>
<keyword evidence="8" id="KW-1185">Reference proteome</keyword>
<name>A0AAV4X1N4_9ARAC</name>
<dbReference type="Pfam" id="PF01490">
    <property type="entry name" value="Aa_trans"/>
    <property type="match status" value="1"/>
</dbReference>
<dbReference type="Proteomes" id="UP001054837">
    <property type="component" value="Unassembled WGS sequence"/>
</dbReference>
<sequence>MSSMVSNLHPASPLLPTLLFGHKTGQQIIRHIYFPRCLPVINVLSAVFFVFLCLIAFFMDKEKIGPVQYREPTLGSFAFSFGVIMYSYGGASLYPTIQNDMRNQKLFPQSLFTAFLGKV</sequence>
<gene>
    <name evidence="7" type="primary">AVEN_132779_1</name>
    <name evidence="7" type="ORF">CDAR_499761</name>
</gene>
<evidence type="ECO:0000256" key="4">
    <source>
        <dbReference type="ARBA" id="ARBA00023136"/>
    </source>
</evidence>
<evidence type="ECO:0000256" key="2">
    <source>
        <dbReference type="ARBA" id="ARBA00022692"/>
    </source>
</evidence>
<dbReference type="InterPro" id="IPR013057">
    <property type="entry name" value="AA_transpt_TM"/>
</dbReference>
<evidence type="ECO:0000259" key="6">
    <source>
        <dbReference type="Pfam" id="PF01490"/>
    </source>
</evidence>
<proteinExistence type="predicted"/>
<accession>A0AAV4X1N4</accession>
<evidence type="ECO:0000313" key="7">
    <source>
        <dbReference type="EMBL" id="GIY87885.1"/>
    </source>
</evidence>
<keyword evidence="2 5" id="KW-0812">Transmembrane</keyword>
<organism evidence="7 8">
    <name type="scientific">Caerostris darwini</name>
    <dbReference type="NCBI Taxonomy" id="1538125"/>
    <lineage>
        <taxon>Eukaryota</taxon>
        <taxon>Metazoa</taxon>
        <taxon>Ecdysozoa</taxon>
        <taxon>Arthropoda</taxon>
        <taxon>Chelicerata</taxon>
        <taxon>Arachnida</taxon>
        <taxon>Araneae</taxon>
        <taxon>Araneomorphae</taxon>
        <taxon>Entelegynae</taxon>
        <taxon>Araneoidea</taxon>
        <taxon>Araneidae</taxon>
        <taxon>Caerostris</taxon>
    </lineage>
</organism>
<comment type="caution">
    <text evidence="7">The sequence shown here is derived from an EMBL/GenBank/DDBJ whole genome shotgun (WGS) entry which is preliminary data.</text>
</comment>
<reference evidence="7 8" key="1">
    <citation type="submission" date="2021-06" db="EMBL/GenBank/DDBJ databases">
        <title>Caerostris darwini draft genome.</title>
        <authorList>
            <person name="Kono N."/>
            <person name="Arakawa K."/>
        </authorList>
    </citation>
    <scope>NUCLEOTIDE SEQUENCE [LARGE SCALE GENOMIC DNA]</scope>
</reference>
<dbReference type="GO" id="GO:0016020">
    <property type="term" value="C:membrane"/>
    <property type="evidence" value="ECO:0007669"/>
    <property type="project" value="UniProtKB-SubCell"/>
</dbReference>
<evidence type="ECO:0000313" key="8">
    <source>
        <dbReference type="Proteomes" id="UP001054837"/>
    </source>
</evidence>
<feature type="transmembrane region" description="Helical" evidence="5">
    <location>
        <begin position="37"/>
        <end position="58"/>
    </location>
</feature>
<feature type="domain" description="Amino acid transporter transmembrane" evidence="6">
    <location>
        <begin position="44"/>
        <end position="114"/>
    </location>
</feature>
<dbReference type="AlphaFoldDB" id="A0AAV4X1N4"/>